<name>B2A4W4_NATTJ</name>
<dbReference type="Gene3D" id="3.30.70.2970">
    <property type="entry name" value="Protein of unknown function (DUF541), domain 2"/>
    <property type="match status" value="1"/>
</dbReference>
<reference evidence="2 3" key="2">
    <citation type="journal article" date="2011" name="J. Bacteriol.">
        <title>Complete genome sequence of the anaerobic, halophilic alkalithermophile Natranaerobius thermophilus JW/NM-WN-LF.</title>
        <authorList>
            <person name="Zhao B."/>
            <person name="Mesbah N.M."/>
            <person name="Dalin E."/>
            <person name="Goodwin L."/>
            <person name="Nolan M."/>
            <person name="Pitluck S."/>
            <person name="Chertkov O."/>
            <person name="Brettin T.S."/>
            <person name="Han J."/>
            <person name="Larimer F.W."/>
            <person name="Land M.L."/>
            <person name="Hauser L."/>
            <person name="Kyrpides N."/>
            <person name="Wiegel J."/>
        </authorList>
    </citation>
    <scope>NUCLEOTIDE SEQUENCE [LARGE SCALE GENOMIC DNA]</scope>
    <source>
        <strain evidence="3">ATCC BAA-1301 / DSM 18059 / JW/NM-WN-LF</strain>
    </source>
</reference>
<dbReference type="PANTHER" id="PTHR34387">
    <property type="entry name" value="SLR1258 PROTEIN"/>
    <property type="match status" value="1"/>
</dbReference>
<dbReference type="Pfam" id="PF04402">
    <property type="entry name" value="SIMPL"/>
    <property type="match status" value="1"/>
</dbReference>
<evidence type="ECO:0000256" key="1">
    <source>
        <dbReference type="SAM" id="Phobius"/>
    </source>
</evidence>
<keyword evidence="1" id="KW-0812">Transmembrane</keyword>
<dbReference type="KEGG" id="nth:Nther_0288"/>
<dbReference type="PANTHER" id="PTHR34387:SF2">
    <property type="entry name" value="SLR1258 PROTEIN"/>
    <property type="match status" value="1"/>
</dbReference>
<keyword evidence="3" id="KW-1185">Reference proteome</keyword>
<dbReference type="STRING" id="457570.Nther_0288"/>
<dbReference type="Gene3D" id="3.30.110.170">
    <property type="entry name" value="Protein of unknown function (DUF541), domain 1"/>
    <property type="match status" value="1"/>
</dbReference>
<evidence type="ECO:0000313" key="2">
    <source>
        <dbReference type="EMBL" id="ACB83886.1"/>
    </source>
</evidence>
<gene>
    <name evidence="2" type="ordered locus">Nther_0288</name>
</gene>
<evidence type="ECO:0000313" key="3">
    <source>
        <dbReference type="Proteomes" id="UP000001683"/>
    </source>
</evidence>
<organism evidence="2 3">
    <name type="scientific">Natranaerobius thermophilus (strain ATCC BAA-1301 / DSM 18059 / JW/NM-WN-LF)</name>
    <dbReference type="NCBI Taxonomy" id="457570"/>
    <lineage>
        <taxon>Bacteria</taxon>
        <taxon>Bacillati</taxon>
        <taxon>Bacillota</taxon>
        <taxon>Clostridia</taxon>
        <taxon>Natranaerobiales</taxon>
        <taxon>Natranaerobiaceae</taxon>
        <taxon>Natranaerobius</taxon>
    </lineage>
</organism>
<reference evidence="2 3" key="1">
    <citation type="submission" date="2008-04" db="EMBL/GenBank/DDBJ databases">
        <title>Complete sequence of chromosome of Natranaerobius thermophilus JW/NM-WN-LF.</title>
        <authorList>
            <consortium name="US DOE Joint Genome Institute"/>
            <person name="Copeland A."/>
            <person name="Lucas S."/>
            <person name="Lapidus A."/>
            <person name="Glavina del Rio T."/>
            <person name="Dalin E."/>
            <person name="Tice H."/>
            <person name="Bruce D."/>
            <person name="Goodwin L."/>
            <person name="Pitluck S."/>
            <person name="Chertkov O."/>
            <person name="Brettin T."/>
            <person name="Detter J.C."/>
            <person name="Han C."/>
            <person name="Kuske C.R."/>
            <person name="Schmutz J."/>
            <person name="Larimer F."/>
            <person name="Land M."/>
            <person name="Hauser L."/>
            <person name="Kyrpides N."/>
            <person name="Lykidis A."/>
            <person name="Mesbah N.M."/>
            <person name="Wiegel J."/>
        </authorList>
    </citation>
    <scope>NUCLEOTIDE SEQUENCE [LARGE SCALE GENOMIC DNA]</scope>
    <source>
        <strain evidence="3">ATCC BAA-1301 / DSM 18059 / JW/NM-WN-LF</strain>
    </source>
</reference>
<evidence type="ECO:0008006" key="4">
    <source>
        <dbReference type="Google" id="ProtNLM"/>
    </source>
</evidence>
<dbReference type="AlphaFoldDB" id="B2A4W4"/>
<dbReference type="OrthoDB" id="9785192at2"/>
<keyword evidence="1" id="KW-1133">Transmembrane helix</keyword>
<dbReference type="HOGENOM" id="CLU_080344_1_1_9"/>
<dbReference type="RefSeq" id="WP_012446774.1">
    <property type="nucleotide sequence ID" value="NC_010718.1"/>
</dbReference>
<keyword evidence="1" id="KW-0472">Membrane</keyword>
<dbReference type="Proteomes" id="UP000001683">
    <property type="component" value="Chromosome"/>
</dbReference>
<dbReference type="InParanoid" id="B2A4W4"/>
<proteinExistence type="predicted"/>
<feature type="transmembrane region" description="Helical" evidence="1">
    <location>
        <begin position="7"/>
        <end position="27"/>
    </location>
</feature>
<accession>B2A4W4</accession>
<dbReference type="InterPro" id="IPR052022">
    <property type="entry name" value="26kDa_periplasmic_antigen"/>
</dbReference>
<dbReference type="eggNOG" id="COG2968">
    <property type="taxonomic scope" value="Bacteria"/>
</dbReference>
<dbReference type="GO" id="GO:0006974">
    <property type="term" value="P:DNA damage response"/>
    <property type="evidence" value="ECO:0007669"/>
    <property type="project" value="TreeGrafter"/>
</dbReference>
<sequence length="259" mass="28615">MVGTTKQVLLTTVVVMAFMVMTGFSIAPDVHDEDAEIIDPKSNNSLIGVSGEGEVKVEPEVAYVTLGVETSSPDPQKAQAENSDIMEDVVETLRDQGIAEEDIRIGHYSIGQQYVRPDEEEEPDYQVANHIDITVHDLDNVGSVLEASVNQGVNNIRSLEFGVLDEEEYKMKALDNALENAEQKADRIASFYDKSLDDIKQVLESDTSLGRMQMDMDMEYTVSEEALEMSDDVYGTAGLDAQPGEVTFEADVDVIYEMQ</sequence>
<dbReference type="InterPro" id="IPR007497">
    <property type="entry name" value="SIMPL/DUF541"/>
</dbReference>
<protein>
    <recommendedName>
        <fullName evidence="4">Outer membrane protein</fullName>
    </recommendedName>
</protein>
<dbReference type="EMBL" id="CP001034">
    <property type="protein sequence ID" value="ACB83886.1"/>
    <property type="molecule type" value="Genomic_DNA"/>
</dbReference>